<evidence type="ECO:0000259" key="17">
    <source>
        <dbReference type="Pfam" id="PF22461"/>
    </source>
</evidence>
<keyword evidence="11" id="KW-0472">Membrane</keyword>
<dbReference type="EMBL" id="BARU01005830">
    <property type="protein sequence ID" value="GAH41967.1"/>
    <property type="molecule type" value="Genomic_DNA"/>
</dbReference>
<evidence type="ECO:0000256" key="7">
    <source>
        <dbReference type="ARBA" id="ARBA00022729"/>
    </source>
</evidence>
<keyword evidence="3" id="KW-0813">Transport</keyword>
<dbReference type="InterPro" id="IPR003715">
    <property type="entry name" value="Poly_export_N"/>
</dbReference>
<feature type="domain" description="Polysaccharide export protein N-terminal" evidence="15">
    <location>
        <begin position="1"/>
        <end position="38"/>
    </location>
</feature>
<keyword evidence="14" id="KW-0449">Lipoprotein</keyword>
<dbReference type="InterPro" id="IPR019554">
    <property type="entry name" value="Soluble_ligand-bd"/>
</dbReference>
<dbReference type="PANTHER" id="PTHR33619:SF3">
    <property type="entry name" value="POLYSACCHARIDE EXPORT PROTEIN GFCE-RELATED"/>
    <property type="match status" value="1"/>
</dbReference>
<evidence type="ECO:0000256" key="1">
    <source>
        <dbReference type="ARBA" id="ARBA00004571"/>
    </source>
</evidence>
<evidence type="ECO:0000259" key="15">
    <source>
        <dbReference type="Pfam" id="PF02563"/>
    </source>
</evidence>
<evidence type="ECO:0000313" key="18">
    <source>
        <dbReference type="EMBL" id="GAH41967.1"/>
    </source>
</evidence>
<dbReference type="PANTHER" id="PTHR33619">
    <property type="entry name" value="POLYSACCHARIDE EXPORT PROTEIN GFCE-RELATED"/>
    <property type="match status" value="1"/>
</dbReference>
<keyword evidence="7" id="KW-0732">Signal</keyword>
<keyword evidence="12" id="KW-0564">Palmitate</keyword>
<evidence type="ECO:0000256" key="13">
    <source>
        <dbReference type="ARBA" id="ARBA00023237"/>
    </source>
</evidence>
<keyword evidence="10" id="KW-0626">Porin</keyword>
<dbReference type="Pfam" id="PF22461">
    <property type="entry name" value="SLBB_2"/>
    <property type="match status" value="1"/>
</dbReference>
<keyword evidence="8" id="KW-0625">Polysaccharide transport</keyword>
<sequence>PLLGEIEVEELTKAELERKLSQLLDKKYLQNPQVTVFIREYQSKKVYVLGAVGKPGSYELLGRQTVLQLISDAGGLIEDAGDEIIVIRQHKDGQSKTLRILIDDLILKGDARLNIPLEPNDIVNIPVDKTVFIYVFGQVRKPGALNVKKLNIPTLLQVIAQAGGFSERASKRGVLIKRIDKDGKEQEIKVNVKDIIKGKKKDIRLKKNDVVYVPETIF</sequence>
<evidence type="ECO:0000256" key="6">
    <source>
        <dbReference type="ARBA" id="ARBA00022692"/>
    </source>
</evidence>
<proteinExistence type="inferred from homology"/>
<gene>
    <name evidence="18" type="ORF">S03H2_11420</name>
</gene>
<accession>X1FAL0</accession>
<evidence type="ECO:0000256" key="4">
    <source>
        <dbReference type="ARBA" id="ARBA00022452"/>
    </source>
</evidence>
<comment type="caution">
    <text evidence="18">The sequence shown here is derived from an EMBL/GenBank/DDBJ whole genome shotgun (WGS) entry which is preliminary data.</text>
</comment>
<organism evidence="18">
    <name type="scientific">marine sediment metagenome</name>
    <dbReference type="NCBI Taxonomy" id="412755"/>
    <lineage>
        <taxon>unclassified sequences</taxon>
        <taxon>metagenomes</taxon>
        <taxon>ecological metagenomes</taxon>
    </lineage>
</organism>
<dbReference type="GO" id="GO:0015288">
    <property type="term" value="F:porin activity"/>
    <property type="evidence" value="ECO:0007669"/>
    <property type="project" value="UniProtKB-KW"/>
</dbReference>
<reference evidence="18" key="1">
    <citation type="journal article" date="2014" name="Front. Microbiol.">
        <title>High frequency of phylogenetically diverse reductive dehalogenase-homologous genes in deep subseafloor sedimentary metagenomes.</title>
        <authorList>
            <person name="Kawai M."/>
            <person name="Futagami T."/>
            <person name="Toyoda A."/>
            <person name="Takaki Y."/>
            <person name="Nishi S."/>
            <person name="Hori S."/>
            <person name="Arai W."/>
            <person name="Tsubouchi T."/>
            <person name="Morono Y."/>
            <person name="Uchiyama I."/>
            <person name="Ito T."/>
            <person name="Fujiyama A."/>
            <person name="Inagaki F."/>
            <person name="Takami H."/>
        </authorList>
    </citation>
    <scope>NUCLEOTIDE SEQUENCE</scope>
    <source>
        <strain evidence="18">Expedition CK06-06</strain>
    </source>
</reference>
<dbReference type="Pfam" id="PF02563">
    <property type="entry name" value="Poly_export"/>
    <property type="match status" value="1"/>
</dbReference>
<evidence type="ECO:0000256" key="14">
    <source>
        <dbReference type="ARBA" id="ARBA00023288"/>
    </source>
</evidence>
<evidence type="ECO:0000256" key="9">
    <source>
        <dbReference type="ARBA" id="ARBA00023065"/>
    </source>
</evidence>
<dbReference type="GO" id="GO:0006811">
    <property type="term" value="P:monoatomic ion transport"/>
    <property type="evidence" value="ECO:0007669"/>
    <property type="project" value="UniProtKB-KW"/>
</dbReference>
<keyword evidence="4" id="KW-1134">Transmembrane beta strand</keyword>
<keyword evidence="5" id="KW-0762">Sugar transport</keyword>
<comment type="subcellular location">
    <subcellularLocation>
        <location evidence="1">Cell outer membrane</location>
        <topology evidence="1">Multi-pass membrane protein</topology>
    </subcellularLocation>
</comment>
<feature type="non-terminal residue" evidence="18">
    <location>
        <position position="1"/>
    </location>
</feature>
<feature type="domain" description="SLBB" evidence="17">
    <location>
        <begin position="133"/>
        <end position="213"/>
    </location>
</feature>
<evidence type="ECO:0000256" key="12">
    <source>
        <dbReference type="ARBA" id="ARBA00023139"/>
    </source>
</evidence>
<dbReference type="AlphaFoldDB" id="X1FAL0"/>
<keyword evidence="9" id="KW-0406">Ion transport</keyword>
<dbReference type="Gene3D" id="3.10.560.10">
    <property type="entry name" value="Outer membrane lipoprotein wza domain like"/>
    <property type="match status" value="2"/>
</dbReference>
<comment type="similarity">
    <text evidence="2">Belongs to the BexD/CtrA/VexA family.</text>
</comment>
<dbReference type="InterPro" id="IPR054765">
    <property type="entry name" value="SLBB_dom"/>
</dbReference>
<evidence type="ECO:0008006" key="19">
    <source>
        <dbReference type="Google" id="ProtNLM"/>
    </source>
</evidence>
<keyword evidence="6" id="KW-0812">Transmembrane</keyword>
<evidence type="ECO:0000256" key="3">
    <source>
        <dbReference type="ARBA" id="ARBA00022448"/>
    </source>
</evidence>
<evidence type="ECO:0000256" key="5">
    <source>
        <dbReference type="ARBA" id="ARBA00022597"/>
    </source>
</evidence>
<dbReference type="GO" id="GO:0046930">
    <property type="term" value="C:pore complex"/>
    <property type="evidence" value="ECO:0007669"/>
    <property type="project" value="UniProtKB-KW"/>
</dbReference>
<keyword evidence="13" id="KW-0998">Cell outer membrane</keyword>
<evidence type="ECO:0000256" key="2">
    <source>
        <dbReference type="ARBA" id="ARBA00009450"/>
    </source>
</evidence>
<evidence type="ECO:0000256" key="11">
    <source>
        <dbReference type="ARBA" id="ARBA00023136"/>
    </source>
</evidence>
<dbReference type="Pfam" id="PF10531">
    <property type="entry name" value="SLBB"/>
    <property type="match status" value="1"/>
</dbReference>
<dbReference type="GO" id="GO:0009279">
    <property type="term" value="C:cell outer membrane"/>
    <property type="evidence" value="ECO:0007669"/>
    <property type="project" value="UniProtKB-SubCell"/>
</dbReference>
<dbReference type="InterPro" id="IPR049712">
    <property type="entry name" value="Poly_export"/>
</dbReference>
<evidence type="ECO:0000256" key="10">
    <source>
        <dbReference type="ARBA" id="ARBA00023114"/>
    </source>
</evidence>
<protein>
    <recommendedName>
        <fullName evidence="19">Soluble ligand binding domain-containing protein</fullName>
    </recommendedName>
</protein>
<dbReference type="GO" id="GO:0015159">
    <property type="term" value="F:polysaccharide transmembrane transporter activity"/>
    <property type="evidence" value="ECO:0007669"/>
    <property type="project" value="InterPro"/>
</dbReference>
<feature type="domain" description="Soluble ligand binding" evidence="16">
    <location>
        <begin position="45"/>
        <end position="94"/>
    </location>
</feature>
<evidence type="ECO:0000259" key="16">
    <source>
        <dbReference type="Pfam" id="PF10531"/>
    </source>
</evidence>
<evidence type="ECO:0000256" key="8">
    <source>
        <dbReference type="ARBA" id="ARBA00023047"/>
    </source>
</evidence>
<name>X1FAL0_9ZZZZ</name>